<dbReference type="Pfam" id="PF07715">
    <property type="entry name" value="Plug"/>
    <property type="match status" value="1"/>
</dbReference>
<evidence type="ECO:0000256" key="7">
    <source>
        <dbReference type="PROSITE-ProRule" id="PRU01360"/>
    </source>
</evidence>
<dbReference type="GO" id="GO:0009279">
    <property type="term" value="C:cell outer membrane"/>
    <property type="evidence" value="ECO:0007669"/>
    <property type="project" value="UniProtKB-SubCell"/>
</dbReference>
<evidence type="ECO:0000256" key="4">
    <source>
        <dbReference type="ARBA" id="ARBA00022692"/>
    </source>
</evidence>
<accession>C2FXG3</accession>
<keyword evidence="2 7" id="KW-0813">Transport</keyword>
<dbReference type="SUPFAM" id="SSF49464">
    <property type="entry name" value="Carboxypeptidase regulatory domain-like"/>
    <property type="match status" value="1"/>
</dbReference>
<dbReference type="Gene3D" id="2.40.170.20">
    <property type="entry name" value="TonB-dependent receptor, beta-barrel domain"/>
    <property type="match status" value="1"/>
</dbReference>
<evidence type="ECO:0000256" key="2">
    <source>
        <dbReference type="ARBA" id="ARBA00022448"/>
    </source>
</evidence>
<dbReference type="Proteomes" id="UP000006241">
    <property type="component" value="Unassembled WGS sequence"/>
</dbReference>
<reference evidence="9 10" key="1">
    <citation type="submission" date="2009-01" db="EMBL/GenBank/DDBJ databases">
        <authorList>
            <person name="Qin X."/>
            <person name="Bachman B."/>
            <person name="Battles P."/>
            <person name="Bell A."/>
            <person name="Bess C."/>
            <person name="Bickham C."/>
            <person name="Chaboub L."/>
            <person name="Chen D."/>
            <person name="Coyle M."/>
            <person name="Deiros D.R."/>
            <person name="Dinh H."/>
            <person name="Forbes L."/>
            <person name="Fowler G."/>
            <person name="Francisco L."/>
            <person name="Fu Q."/>
            <person name="Gubbala S."/>
            <person name="Hale W."/>
            <person name="Han Y."/>
            <person name="Hemphill L."/>
            <person name="Highlander S.K."/>
            <person name="Hirani K."/>
            <person name="Hogues M."/>
            <person name="Jackson L."/>
            <person name="Jakkamsetti A."/>
            <person name="Javaid M."/>
            <person name="Jiang H."/>
            <person name="Korchina V."/>
            <person name="Kovar C."/>
            <person name="Lara F."/>
            <person name="Lee S."/>
            <person name="Mata R."/>
            <person name="Mathew T."/>
            <person name="Moen C."/>
            <person name="Morales K."/>
            <person name="Munidasa M."/>
            <person name="Nazareth L."/>
            <person name="Ngo R."/>
            <person name="Nguyen L."/>
            <person name="Okwuonu G."/>
            <person name="Ongeri F."/>
            <person name="Patil S."/>
            <person name="Petrosino J."/>
            <person name="Pham C."/>
            <person name="Pham P."/>
            <person name="Pu L.-L."/>
            <person name="Puazo M."/>
            <person name="Raj R."/>
            <person name="Reid J."/>
            <person name="Rouhana J."/>
            <person name="Saada N."/>
            <person name="Shang Y."/>
            <person name="Simmons D."/>
            <person name="Thornton R."/>
            <person name="Warren J."/>
            <person name="Weissenberger G."/>
            <person name="Zhang J."/>
            <person name="Zhang L."/>
            <person name="Zhou C."/>
            <person name="Zhu D."/>
            <person name="Muzny D."/>
            <person name="Worley K."/>
            <person name="Gibbs R."/>
        </authorList>
    </citation>
    <scope>NUCLEOTIDE SEQUENCE [LARGE SCALE GENOMIC DNA]</scope>
    <source>
        <strain evidence="9 10">ATCC 33300</strain>
    </source>
</reference>
<protein>
    <submittedName>
        <fullName evidence="9">TonB-linked outer membrane protein, SusC/RagA family</fullName>
    </submittedName>
</protein>
<comment type="similarity">
    <text evidence="7">Belongs to the TonB-dependent receptor family.</text>
</comment>
<dbReference type="Gene3D" id="2.60.40.1120">
    <property type="entry name" value="Carboxypeptidase-like, regulatory domain"/>
    <property type="match status" value="1"/>
</dbReference>
<keyword evidence="6 7" id="KW-0998">Cell outer membrane</keyword>
<dbReference type="PROSITE" id="PS52016">
    <property type="entry name" value="TONB_DEPENDENT_REC_3"/>
    <property type="match status" value="1"/>
</dbReference>
<sequence length="1082" mass="122157">MKECWIFLSFLNYKPNYSMKRTITFLLILFSVTNTIAQNISNIRGKVVNNENGQPVAGATVKLLNRSQNNTVQTDEDGNFEFTNKAFPLAVSVSYIGLADTTFVLSAAPQNPLTVHLNPASNTLSEVVVSTGIQKIPKERATGSFDHIDNELFNRQISTDVLSRLDGIASSAMFDNRPGVGSNNLSIRGLSTIFSNTKPLIILNNFPYEGNINDINPNDVEDITILKDATAASIWGVRAGNGVIVITTKKAKRNQPPAISFNSNMTLIQKPDMMQLPYMSSADYIGVEKMLFDNNFYDANEQLGYVPLSPAVELMYKNKHGLLTDAALQQGLNELAQYDIRRELNKYVYRKGLNQQYSLNVSGQSENVSYYLSGGYDDNTSTTDEGYKRYNLRSDNTFRLSKKLSLDAALFFTHTFTNAGRPTNFSSLPYARIADENGNALPIDRYYRSNYIQETKQNGLLDWTYRPLDEINLINNKQKTNSLILNTGLNYDIGKGLIVEIKYQYENAQGAGKDIRSMASYYTRDRINTYTQVGTDGALFRPIPLGDILNESTNSFTSQSLRLQLNYSKTWDKHQLTGLAGAEARQANTTLTQSTQYGYNPHILTTIAVNYDTDYTLYSPTGGIAKIPNPYFTSETNDRFISFFTNWAYTFDNRYNLNISARQDGSNLFGVRSNQRFTPLWSVGGSWHLTNERFINITWLDLLKLRTTFGYSGNLNRNVSALPTMRYYNGGNLINTPYGILVNPPNENLRWEKNGQFNVGFDFAVLKQRLSGTFEYYHKKNTDLIGYMPIDQTTGAIGSLSSRGFTYLGNSASMTGNGIDIQLHIVNIRKAFEWRTDLLYSTVKTKITEYLAETRDLNNYLNSGLVISPIIGKPAYSIFAFRWAGLDPETGDPMGYLHGEVSKDYAAIRNETTPEELIYYGSATPTHFGALRNTFSWKGLSLSFNISYKLGFYFRRNSVYYNAIFNGTGSHSDFSLRWQKPGDEVTTQIPSMVYPNNNNRDGYFYPRAEVLISKGDNIRLQDINLSYQIKSLENKWKLKRLEVLMYATNLGTIWKADKHNVDPEFGDLSPLRTFSFGLRAGF</sequence>
<evidence type="ECO:0000259" key="8">
    <source>
        <dbReference type="Pfam" id="PF07715"/>
    </source>
</evidence>
<dbReference type="HOGENOM" id="CLU_004317_0_1_10"/>
<evidence type="ECO:0000256" key="1">
    <source>
        <dbReference type="ARBA" id="ARBA00004571"/>
    </source>
</evidence>
<comment type="subcellular location">
    <subcellularLocation>
        <location evidence="1 7">Cell outer membrane</location>
        <topology evidence="1 7">Multi-pass membrane protein</topology>
    </subcellularLocation>
</comment>
<feature type="domain" description="TonB-dependent receptor plug" evidence="8">
    <location>
        <begin position="138"/>
        <end position="243"/>
    </location>
</feature>
<dbReference type="Gene3D" id="2.170.130.10">
    <property type="entry name" value="TonB-dependent receptor, plug domain"/>
    <property type="match status" value="1"/>
</dbReference>
<gene>
    <name evidence="9" type="ORF">HMPREF0765_2019</name>
</gene>
<keyword evidence="3 7" id="KW-1134">Transmembrane beta strand</keyword>
<dbReference type="Pfam" id="PF13715">
    <property type="entry name" value="CarbopepD_reg_2"/>
    <property type="match status" value="1"/>
</dbReference>
<dbReference type="InterPro" id="IPR008969">
    <property type="entry name" value="CarboxyPept-like_regulatory"/>
</dbReference>
<proteinExistence type="inferred from homology"/>
<dbReference type="InterPro" id="IPR039426">
    <property type="entry name" value="TonB-dep_rcpt-like"/>
</dbReference>
<dbReference type="EMBL" id="ACHB01000048">
    <property type="protein sequence ID" value="EEI92404.1"/>
    <property type="molecule type" value="Genomic_DNA"/>
</dbReference>
<dbReference type="AlphaFoldDB" id="C2FXG3"/>
<dbReference type="NCBIfam" id="TIGR04057">
    <property type="entry name" value="SusC_RagA_signa"/>
    <property type="match status" value="1"/>
</dbReference>
<dbReference type="InterPro" id="IPR023996">
    <property type="entry name" value="TonB-dep_OMP_SusC/RagA"/>
</dbReference>
<keyword evidence="5 7" id="KW-0472">Membrane</keyword>
<keyword evidence="4 7" id="KW-0812">Transmembrane</keyword>
<dbReference type="InterPro" id="IPR012910">
    <property type="entry name" value="Plug_dom"/>
</dbReference>
<dbReference type="InterPro" id="IPR037066">
    <property type="entry name" value="Plug_dom_sf"/>
</dbReference>
<evidence type="ECO:0000256" key="3">
    <source>
        <dbReference type="ARBA" id="ARBA00022452"/>
    </source>
</evidence>
<evidence type="ECO:0000256" key="5">
    <source>
        <dbReference type="ARBA" id="ARBA00023136"/>
    </source>
</evidence>
<dbReference type="InterPro" id="IPR036942">
    <property type="entry name" value="Beta-barrel_TonB_sf"/>
</dbReference>
<dbReference type="InterPro" id="IPR023997">
    <property type="entry name" value="TonB-dep_OMP_SusC/RagA_CS"/>
</dbReference>
<evidence type="ECO:0000256" key="6">
    <source>
        <dbReference type="ARBA" id="ARBA00023237"/>
    </source>
</evidence>
<dbReference type="SUPFAM" id="SSF56935">
    <property type="entry name" value="Porins"/>
    <property type="match status" value="1"/>
</dbReference>
<name>C2FXG3_SPHSI</name>
<evidence type="ECO:0000313" key="10">
    <source>
        <dbReference type="Proteomes" id="UP000006241"/>
    </source>
</evidence>
<organism evidence="9 10">
    <name type="scientific">Sphingobacterium spiritivorum ATCC 33300</name>
    <dbReference type="NCBI Taxonomy" id="525372"/>
    <lineage>
        <taxon>Bacteria</taxon>
        <taxon>Pseudomonadati</taxon>
        <taxon>Bacteroidota</taxon>
        <taxon>Sphingobacteriia</taxon>
        <taxon>Sphingobacteriales</taxon>
        <taxon>Sphingobacteriaceae</taxon>
        <taxon>Sphingobacterium</taxon>
    </lineage>
</organism>
<evidence type="ECO:0000313" key="9">
    <source>
        <dbReference type="EMBL" id="EEI92404.1"/>
    </source>
</evidence>
<dbReference type="NCBIfam" id="TIGR04056">
    <property type="entry name" value="OMP_RagA_SusC"/>
    <property type="match status" value="1"/>
</dbReference>
<comment type="caution">
    <text evidence="9">The sequence shown here is derived from an EMBL/GenBank/DDBJ whole genome shotgun (WGS) entry which is preliminary data.</text>
</comment>